<protein>
    <submittedName>
        <fullName evidence="4">Uncharacterized protein</fullName>
    </submittedName>
</protein>
<feature type="region of interest" description="Disordered" evidence="3">
    <location>
        <begin position="22"/>
        <end position="42"/>
    </location>
</feature>
<comment type="similarity">
    <text evidence="1">Belongs to the Gram-positive plasmids replication protein type 1 family.</text>
</comment>
<dbReference type="Proteomes" id="UP000013084">
    <property type="component" value="Unassembled WGS sequence"/>
</dbReference>
<dbReference type="PATRIC" id="fig|1217700.3.peg.42"/>
<evidence type="ECO:0000313" key="4">
    <source>
        <dbReference type="EMBL" id="ENX64111.1"/>
    </source>
</evidence>
<dbReference type="EMBL" id="APRN01000014">
    <property type="protein sequence ID" value="ENX64111.1"/>
    <property type="molecule type" value="Genomic_DNA"/>
</dbReference>
<evidence type="ECO:0000256" key="3">
    <source>
        <dbReference type="SAM" id="MobiDB-lite"/>
    </source>
</evidence>
<sequence length="420" mass="48615">MPNSVNLTVNFTKPLKKPHFGKGVSALSKGSPASKSGALGKLTKSQSTLENKGFQRLHSFVLQDQSAKLLPQERVCNCLKRRIDKNKNRTVMFNEAREKTNWGNLQRCGSVWSCPVCAKQITEERRFEMGQLIKYWEQQENSDIKLMTLTFSHSKDEPLKVLLRKLKNAITMFFGGRQFKDLSKLCKIQYKVRSLEVTYGSNGWHPHFHILLLTKDTDDLAYSYRDRLAKYWMHCCESKGLKSPSMKHGLDIRDGSYAEEYVAKWGLDYEMTKGHVKRGRKESLSPFDLLQLSIEDQEVFEKLPSKLWQEFALSMKGARQLVWSRGLKKLVGIGEKSDEEIANETDEESITLREVDQITFDLLIKYQKRHDFLEWQKRDFLNGCYGSGETEQNLIALFERYIAELPDEQSEFIHACKSLV</sequence>
<dbReference type="RefSeq" id="WP_005207773.1">
    <property type="nucleotide sequence ID" value="NZ_KB850083.1"/>
</dbReference>
<dbReference type="InterPro" id="IPR000989">
    <property type="entry name" value="Rep"/>
</dbReference>
<evidence type="ECO:0000256" key="2">
    <source>
        <dbReference type="ARBA" id="ARBA00022705"/>
    </source>
</evidence>
<evidence type="ECO:0000313" key="5">
    <source>
        <dbReference type="Proteomes" id="UP000013084"/>
    </source>
</evidence>
<dbReference type="GO" id="GO:0003677">
    <property type="term" value="F:DNA binding"/>
    <property type="evidence" value="ECO:0007669"/>
    <property type="project" value="InterPro"/>
</dbReference>
<comment type="caution">
    <text evidence="4">The sequence shown here is derived from an EMBL/GenBank/DDBJ whole genome shotgun (WGS) entry which is preliminary data.</text>
</comment>
<gene>
    <name evidence="4" type="ORF">F902_00050</name>
</gene>
<reference evidence="4 5" key="1">
    <citation type="submission" date="2013-02" db="EMBL/GenBank/DDBJ databases">
        <title>The Genome Sequence of Acinetobacter sp. CIP 70.18.</title>
        <authorList>
            <consortium name="The Broad Institute Genome Sequencing Platform"/>
            <consortium name="The Broad Institute Genome Sequencing Center for Infectious Disease"/>
            <person name="Cerqueira G."/>
            <person name="Feldgarden M."/>
            <person name="Courvalin P."/>
            <person name="Perichon B."/>
            <person name="Grillot-Courvalin C."/>
            <person name="Clermont D."/>
            <person name="Rocha E."/>
            <person name="Yoon E.-J."/>
            <person name="Nemec A."/>
            <person name="Walker B."/>
            <person name="Young S.K."/>
            <person name="Zeng Q."/>
            <person name="Gargeya S."/>
            <person name="Fitzgerald M."/>
            <person name="Haas B."/>
            <person name="Abouelleil A."/>
            <person name="Alvarado L."/>
            <person name="Arachchi H.M."/>
            <person name="Berlin A.M."/>
            <person name="Chapman S.B."/>
            <person name="Dewar J."/>
            <person name="Goldberg J."/>
            <person name="Griggs A."/>
            <person name="Gujja S."/>
            <person name="Hansen M."/>
            <person name="Howarth C."/>
            <person name="Imamovic A."/>
            <person name="Larimer J."/>
            <person name="McCowan C."/>
            <person name="Murphy C."/>
            <person name="Neiman D."/>
            <person name="Pearson M."/>
            <person name="Priest M."/>
            <person name="Roberts A."/>
            <person name="Saif S."/>
            <person name="Shea T."/>
            <person name="Sisk P."/>
            <person name="Sykes S."/>
            <person name="Wortman J."/>
            <person name="Nusbaum C."/>
            <person name="Birren B."/>
        </authorList>
    </citation>
    <scope>NUCLEOTIDE SEQUENCE [LARGE SCALE GENOMIC DNA]</scope>
    <source>
        <strain evidence="4 5">CIP 70.18</strain>
    </source>
</reference>
<evidence type="ECO:0000256" key="1">
    <source>
        <dbReference type="ARBA" id="ARBA00008909"/>
    </source>
</evidence>
<dbReference type="GO" id="GO:0006260">
    <property type="term" value="P:DNA replication"/>
    <property type="evidence" value="ECO:0007669"/>
    <property type="project" value="UniProtKB-KW"/>
</dbReference>
<dbReference type="AlphaFoldDB" id="N9TAH2"/>
<proteinExistence type="inferred from homology"/>
<keyword evidence="5" id="KW-1185">Reference proteome</keyword>
<dbReference type="Pfam" id="PF01446">
    <property type="entry name" value="Rep_1"/>
    <property type="match status" value="1"/>
</dbReference>
<accession>N9TAH2</accession>
<dbReference type="HOGENOM" id="CLU_050196_0_0_6"/>
<name>N9TAH2_9GAMM</name>
<dbReference type="OrthoDB" id="8566616at2"/>
<keyword evidence="2" id="KW-0235">DNA replication</keyword>
<organism evidence="4 5">
    <name type="scientific">Acinetobacter higginsii</name>
    <dbReference type="NCBI Taxonomy" id="70347"/>
    <lineage>
        <taxon>Bacteria</taxon>
        <taxon>Pseudomonadati</taxon>
        <taxon>Pseudomonadota</taxon>
        <taxon>Gammaproteobacteria</taxon>
        <taxon>Moraxellales</taxon>
        <taxon>Moraxellaceae</taxon>
        <taxon>Acinetobacter</taxon>
    </lineage>
</organism>